<dbReference type="Pfam" id="PF12412">
    <property type="entry name" value="DUF3667"/>
    <property type="match status" value="1"/>
</dbReference>
<sequence length="266" mass="30533">MSLTAVNECPNCTASLEEPFRYCPNCGQTTPIHRFNLPHIFHEIFHALTHADKGVLHLVKELAVRPGLVAREYILEGKRKKYFNPFTFLVLVLGLTVFLNSVFHPYTRSQNLVQKAEARPYGSERERQQMIGIAERRQNLQAFIEKRNNLILFLAIPIISMVYWLFFLRTGINYAEHLVAQVFFSSFYALLTALVLTPFRQLLPEGNAFNYSQLLVQLVYLTIAYYQFLPAHRPRSVLKTALVTLVGLITWAVFSVGVSSLYIIYG</sequence>
<dbReference type="EMBL" id="JBHSMA010000012">
    <property type="protein sequence ID" value="MFC5412374.1"/>
    <property type="molecule type" value="Genomic_DNA"/>
</dbReference>
<evidence type="ECO:0000313" key="2">
    <source>
        <dbReference type="EMBL" id="MFC5412374.1"/>
    </source>
</evidence>
<feature type="transmembrane region" description="Helical" evidence="1">
    <location>
        <begin position="150"/>
        <end position="166"/>
    </location>
</feature>
<reference evidence="3" key="1">
    <citation type="journal article" date="2019" name="Int. J. Syst. Evol. Microbiol.">
        <title>The Global Catalogue of Microorganisms (GCM) 10K type strain sequencing project: providing services to taxonomists for standard genome sequencing and annotation.</title>
        <authorList>
            <consortium name="The Broad Institute Genomics Platform"/>
            <consortium name="The Broad Institute Genome Sequencing Center for Infectious Disease"/>
            <person name="Wu L."/>
            <person name="Ma J."/>
        </authorList>
    </citation>
    <scope>NUCLEOTIDE SEQUENCE [LARGE SCALE GENOMIC DNA]</scope>
    <source>
        <strain evidence="3">CCUG 55250</strain>
    </source>
</reference>
<organism evidence="2 3">
    <name type="scientific">Larkinella bovis</name>
    <dbReference type="NCBI Taxonomy" id="683041"/>
    <lineage>
        <taxon>Bacteria</taxon>
        <taxon>Pseudomonadati</taxon>
        <taxon>Bacteroidota</taxon>
        <taxon>Cytophagia</taxon>
        <taxon>Cytophagales</taxon>
        <taxon>Spirosomataceae</taxon>
        <taxon>Larkinella</taxon>
    </lineage>
</organism>
<dbReference type="RefSeq" id="WP_379849821.1">
    <property type="nucleotide sequence ID" value="NZ_JBHSMA010000012.1"/>
</dbReference>
<keyword evidence="3" id="KW-1185">Reference proteome</keyword>
<dbReference type="InterPro" id="IPR022134">
    <property type="entry name" value="DUF3667"/>
</dbReference>
<evidence type="ECO:0000313" key="3">
    <source>
        <dbReference type="Proteomes" id="UP001596106"/>
    </source>
</evidence>
<protein>
    <submittedName>
        <fullName evidence="2">DUF3667 domain-containing protein</fullName>
    </submittedName>
</protein>
<feature type="transmembrane region" description="Helical" evidence="1">
    <location>
        <begin position="211"/>
        <end position="229"/>
    </location>
</feature>
<gene>
    <name evidence="2" type="ORF">ACFPMF_23820</name>
</gene>
<feature type="transmembrane region" description="Helical" evidence="1">
    <location>
        <begin position="178"/>
        <end position="199"/>
    </location>
</feature>
<name>A0ABW0IGF6_9BACT</name>
<keyword evidence="1" id="KW-0812">Transmembrane</keyword>
<comment type="caution">
    <text evidence="2">The sequence shown here is derived from an EMBL/GenBank/DDBJ whole genome shotgun (WGS) entry which is preliminary data.</text>
</comment>
<proteinExistence type="predicted"/>
<keyword evidence="1" id="KW-1133">Transmembrane helix</keyword>
<feature type="transmembrane region" description="Helical" evidence="1">
    <location>
        <begin position="241"/>
        <end position="265"/>
    </location>
</feature>
<accession>A0ABW0IGF6</accession>
<keyword evidence="1" id="KW-0472">Membrane</keyword>
<feature type="transmembrane region" description="Helical" evidence="1">
    <location>
        <begin position="82"/>
        <end position="103"/>
    </location>
</feature>
<dbReference type="Proteomes" id="UP001596106">
    <property type="component" value="Unassembled WGS sequence"/>
</dbReference>
<evidence type="ECO:0000256" key="1">
    <source>
        <dbReference type="SAM" id="Phobius"/>
    </source>
</evidence>